<gene>
    <name evidence="2" type="ORF">UY19_C0015G0010</name>
</gene>
<proteinExistence type="predicted"/>
<name>A0A0G1X4M3_9BACT</name>
<accession>A0A0G1X4M3</accession>
<reference evidence="2 3" key="1">
    <citation type="journal article" date="2015" name="Nature">
        <title>rRNA introns, odd ribosomes, and small enigmatic genomes across a large radiation of phyla.</title>
        <authorList>
            <person name="Brown C.T."/>
            <person name="Hug L.A."/>
            <person name="Thomas B.C."/>
            <person name="Sharon I."/>
            <person name="Castelle C.J."/>
            <person name="Singh A."/>
            <person name="Wilkins M.J."/>
            <person name="Williams K.H."/>
            <person name="Banfield J.F."/>
        </authorList>
    </citation>
    <scope>NUCLEOTIDE SEQUENCE [LARGE SCALE GENOMIC DNA]</scope>
</reference>
<feature type="chain" id="PRO_5002540643" evidence="1">
    <location>
        <begin position="20"/>
        <end position="171"/>
    </location>
</feature>
<dbReference type="AlphaFoldDB" id="A0A0G1X4M3"/>
<dbReference type="Proteomes" id="UP000033882">
    <property type="component" value="Unassembled WGS sequence"/>
</dbReference>
<feature type="signal peptide" evidence="1">
    <location>
        <begin position="1"/>
        <end position="19"/>
    </location>
</feature>
<organism evidence="2 3">
    <name type="scientific">Candidatus Wolfebacteria bacterium GW2011_GWA2_47_9b</name>
    <dbReference type="NCBI Taxonomy" id="1619005"/>
    <lineage>
        <taxon>Bacteria</taxon>
        <taxon>Candidatus Wolfeibacteriota</taxon>
    </lineage>
</organism>
<evidence type="ECO:0000256" key="1">
    <source>
        <dbReference type="SAM" id="SignalP"/>
    </source>
</evidence>
<protein>
    <submittedName>
        <fullName evidence="2">Uncharacterized protein</fullName>
    </submittedName>
</protein>
<dbReference type="EMBL" id="LCPB01000015">
    <property type="protein sequence ID" value="KKU89370.1"/>
    <property type="molecule type" value="Genomic_DNA"/>
</dbReference>
<evidence type="ECO:0000313" key="2">
    <source>
        <dbReference type="EMBL" id="KKU89370.1"/>
    </source>
</evidence>
<comment type="caution">
    <text evidence="2">The sequence shown here is derived from an EMBL/GenBank/DDBJ whole genome shotgun (WGS) entry which is preliminary data.</text>
</comment>
<keyword evidence="1" id="KW-0732">Signal</keyword>
<evidence type="ECO:0000313" key="3">
    <source>
        <dbReference type="Proteomes" id="UP000033882"/>
    </source>
</evidence>
<sequence>MNKISILLYATAFLIPATAATGIPVQRRLKRSRAKRFKVICESWLKDVNLAADDPSCSTGGSAFFSPSGGVYERRCGDGWLVRYPITRSYPDLGLTTRIDLLVHVYSLVPDANGTIDTIFVALAEPVPHWWDTQQRMTAFPKVTFTLYASNGSERKFSYASAFSNTLIPAQ</sequence>